<evidence type="ECO:0000256" key="1">
    <source>
        <dbReference type="ARBA" id="ARBA00004141"/>
    </source>
</evidence>
<name>A0A380T8X4_9ZZZZ</name>
<feature type="transmembrane region" description="Helical" evidence="6">
    <location>
        <begin position="193"/>
        <end position="211"/>
    </location>
</feature>
<feature type="transmembrane region" description="Helical" evidence="6">
    <location>
        <begin position="68"/>
        <end position="86"/>
    </location>
</feature>
<sequence length="485" mass="52267">MEPVFLCFAVASVVLGLFQPALICALSLHSYNYESYFGGNEWIGALLITLTPAIAVIHLVIKKRMRLHAVDILFALFSACFLMMVLRSSDPAIGPAQASTFAIAIAGLYLAPRAFFGRTESYKKFMILFVISFVVQALLFSTVAEPTIDGHLERTSIGDGNPVGFGLTLSTALCLTVFWMLSERQWPTRTLRILDWLLSAAAFAGLIYAANSNGTRGIFVSVIGATVLFLAYRVWRRVASRSLLLGFGGALAVLVVVGGTIVGIGEFVATLEPETVNDRLRHFVLSIANNILPTEANEVTGDLSESREHILGVVWDLIREQPILGVGLNGVKMATVERVNEEAFAHNLILEMWAEGGIVTLAVFVAMVGAILLFGVRQTTEPRTAMPSTVFLGMATGALLHQQVSATLLFGKAAFVALGVLAAAEAVRAHRLSHHERKRTGRRHLKRRHRGRHPQVAAATAAAVTPERPAAGPDDPAGAPGVPSR</sequence>
<organism evidence="8">
    <name type="scientific">metagenome</name>
    <dbReference type="NCBI Taxonomy" id="256318"/>
    <lineage>
        <taxon>unclassified sequences</taxon>
        <taxon>metagenomes</taxon>
    </lineage>
</organism>
<evidence type="ECO:0000256" key="4">
    <source>
        <dbReference type="ARBA" id="ARBA00023136"/>
    </source>
</evidence>
<feature type="transmembrane region" description="Helical" evidence="6">
    <location>
        <begin position="124"/>
        <end position="143"/>
    </location>
</feature>
<reference evidence="8" key="1">
    <citation type="submission" date="2018-07" db="EMBL/GenBank/DDBJ databases">
        <authorList>
            <person name="Quirk P.G."/>
            <person name="Krulwich T.A."/>
        </authorList>
    </citation>
    <scope>NUCLEOTIDE SEQUENCE</scope>
</reference>
<keyword evidence="2 6" id="KW-0812">Transmembrane</keyword>
<dbReference type="AlphaFoldDB" id="A0A380T8X4"/>
<feature type="transmembrane region" description="Helical" evidence="6">
    <location>
        <begin position="92"/>
        <end position="112"/>
    </location>
</feature>
<evidence type="ECO:0000313" key="8">
    <source>
        <dbReference type="EMBL" id="SUS03996.1"/>
    </source>
</evidence>
<accession>A0A380T8X4</accession>
<keyword evidence="4 6" id="KW-0472">Membrane</keyword>
<feature type="compositionally biased region" description="Low complexity" evidence="5">
    <location>
        <begin position="456"/>
        <end position="485"/>
    </location>
</feature>
<dbReference type="InterPro" id="IPR051533">
    <property type="entry name" value="WaaL-like"/>
</dbReference>
<comment type="subcellular location">
    <subcellularLocation>
        <location evidence="1">Membrane</location>
        <topology evidence="1">Multi-pass membrane protein</topology>
    </subcellularLocation>
</comment>
<evidence type="ECO:0000256" key="3">
    <source>
        <dbReference type="ARBA" id="ARBA00022989"/>
    </source>
</evidence>
<feature type="transmembrane region" description="Helical" evidence="6">
    <location>
        <begin position="357"/>
        <end position="376"/>
    </location>
</feature>
<dbReference type="PANTHER" id="PTHR37422">
    <property type="entry name" value="TEICHURONIC ACID BIOSYNTHESIS PROTEIN TUAE"/>
    <property type="match status" value="1"/>
</dbReference>
<protein>
    <recommendedName>
        <fullName evidence="7">O-antigen ligase-related domain-containing protein</fullName>
    </recommendedName>
</protein>
<feature type="domain" description="O-antigen ligase-related" evidence="7">
    <location>
        <begin position="202"/>
        <end position="365"/>
    </location>
</feature>
<feature type="transmembrane region" description="Helical" evidence="6">
    <location>
        <begin position="217"/>
        <end position="235"/>
    </location>
</feature>
<feature type="transmembrane region" description="Helical" evidence="6">
    <location>
        <begin position="41"/>
        <end position="61"/>
    </location>
</feature>
<dbReference type="InterPro" id="IPR007016">
    <property type="entry name" value="O-antigen_ligase-rel_domated"/>
</dbReference>
<evidence type="ECO:0000256" key="2">
    <source>
        <dbReference type="ARBA" id="ARBA00022692"/>
    </source>
</evidence>
<feature type="transmembrane region" description="Helical" evidence="6">
    <location>
        <begin position="163"/>
        <end position="181"/>
    </location>
</feature>
<dbReference type="GO" id="GO:0016020">
    <property type="term" value="C:membrane"/>
    <property type="evidence" value="ECO:0007669"/>
    <property type="project" value="UniProtKB-SubCell"/>
</dbReference>
<dbReference type="PANTHER" id="PTHR37422:SF13">
    <property type="entry name" value="LIPOPOLYSACCHARIDE BIOSYNTHESIS PROTEIN PA4999-RELATED"/>
    <property type="match status" value="1"/>
</dbReference>
<keyword evidence="3 6" id="KW-1133">Transmembrane helix</keyword>
<dbReference type="Pfam" id="PF04932">
    <property type="entry name" value="Wzy_C"/>
    <property type="match status" value="1"/>
</dbReference>
<evidence type="ECO:0000259" key="7">
    <source>
        <dbReference type="Pfam" id="PF04932"/>
    </source>
</evidence>
<feature type="transmembrane region" description="Helical" evidence="6">
    <location>
        <begin position="242"/>
        <end position="264"/>
    </location>
</feature>
<feature type="region of interest" description="Disordered" evidence="5">
    <location>
        <begin position="431"/>
        <end position="485"/>
    </location>
</feature>
<feature type="compositionally biased region" description="Basic residues" evidence="5">
    <location>
        <begin position="431"/>
        <end position="453"/>
    </location>
</feature>
<gene>
    <name evidence="8" type="ORF">DF3PB_1170014</name>
</gene>
<dbReference type="EMBL" id="UIDG01000021">
    <property type="protein sequence ID" value="SUS03996.1"/>
    <property type="molecule type" value="Genomic_DNA"/>
</dbReference>
<evidence type="ECO:0000256" key="5">
    <source>
        <dbReference type="SAM" id="MobiDB-lite"/>
    </source>
</evidence>
<evidence type="ECO:0000256" key="6">
    <source>
        <dbReference type="SAM" id="Phobius"/>
    </source>
</evidence>
<proteinExistence type="predicted"/>